<evidence type="ECO:0000313" key="2">
    <source>
        <dbReference type="Proteomes" id="UP000233742"/>
    </source>
</evidence>
<dbReference type="RefSeq" id="WP_101459400.1">
    <property type="nucleotide sequence ID" value="NZ_CP025408.1"/>
</dbReference>
<reference evidence="1 2" key="1">
    <citation type="submission" date="2017-12" db="EMBL/GenBank/DDBJ databases">
        <authorList>
            <person name="Hurst M.R.H."/>
        </authorList>
    </citation>
    <scope>NUCLEOTIDE SEQUENCE [LARGE SCALE GENOMIC DNA]</scope>
    <source>
        <strain evidence="1 2">BM15</strain>
    </source>
</reference>
<gene>
    <name evidence="1" type="ORF">CUV01_04425</name>
</gene>
<organism evidence="1 2">
    <name type="scientific">Paracoccus tegillarcae</name>
    <dbReference type="NCBI Taxonomy" id="1529068"/>
    <lineage>
        <taxon>Bacteria</taxon>
        <taxon>Pseudomonadati</taxon>
        <taxon>Pseudomonadota</taxon>
        <taxon>Alphaproteobacteria</taxon>
        <taxon>Rhodobacterales</taxon>
        <taxon>Paracoccaceae</taxon>
        <taxon>Paracoccus</taxon>
    </lineage>
</organism>
<dbReference type="EMBL" id="CP025408">
    <property type="protein sequence ID" value="AUH32726.1"/>
    <property type="molecule type" value="Genomic_DNA"/>
</dbReference>
<evidence type="ECO:0000313" key="1">
    <source>
        <dbReference type="EMBL" id="AUH32726.1"/>
    </source>
</evidence>
<dbReference type="KEGG" id="paro:CUV01_04425"/>
<proteinExistence type="predicted"/>
<name>A0A2K9EPS7_9RHOB</name>
<dbReference type="AlphaFoldDB" id="A0A2K9EPS7"/>
<accession>A0A2K9EPS7</accession>
<sequence length="109" mass="12553">MNWIIEEATSYRAAVYDCGDQIVVANGTLPIRFGLKREPRGFFQTGVLDSTGKEIWIARTKLDLNGPEIIMSYTVRYVIDVEQRIVILLHVEHTLPEEMTWNDDDPLPF</sequence>
<protein>
    <submittedName>
        <fullName evidence="1">Uncharacterized protein</fullName>
    </submittedName>
</protein>
<keyword evidence="2" id="KW-1185">Reference proteome</keyword>
<dbReference type="Proteomes" id="UP000233742">
    <property type="component" value="Chromosome"/>
</dbReference>